<feature type="transmembrane region" description="Helical" evidence="1">
    <location>
        <begin position="12"/>
        <end position="36"/>
    </location>
</feature>
<evidence type="ECO:0000313" key="4">
    <source>
        <dbReference type="Proteomes" id="UP000238563"/>
    </source>
</evidence>
<comment type="caution">
    <text evidence="3">The sequence shown here is derived from an EMBL/GenBank/DDBJ whole genome shotgun (WGS) entry which is preliminary data.</text>
</comment>
<keyword evidence="1" id="KW-1133">Transmembrane helix</keyword>
<dbReference type="Proteomes" id="UP000238563">
    <property type="component" value="Unassembled WGS sequence"/>
</dbReference>
<protein>
    <submittedName>
        <fullName evidence="3">DJ-1/PfpI family protein</fullName>
    </submittedName>
</protein>
<dbReference type="Pfam" id="PF01965">
    <property type="entry name" value="DJ-1_PfpI"/>
    <property type="match status" value="1"/>
</dbReference>
<evidence type="ECO:0000259" key="2">
    <source>
        <dbReference type="Pfam" id="PF01965"/>
    </source>
</evidence>
<dbReference type="InterPro" id="IPR052158">
    <property type="entry name" value="INH-QAR"/>
</dbReference>
<evidence type="ECO:0000256" key="1">
    <source>
        <dbReference type="SAM" id="Phobius"/>
    </source>
</evidence>
<dbReference type="CDD" id="cd03139">
    <property type="entry name" value="GATase1_PfpI_2"/>
    <property type="match status" value="1"/>
</dbReference>
<dbReference type="OrthoDB" id="186587at2"/>
<dbReference type="PANTHER" id="PTHR43130:SF2">
    <property type="entry name" value="DJ-1_PFPI DOMAIN-CONTAINING PROTEIN"/>
    <property type="match status" value="1"/>
</dbReference>
<gene>
    <name evidence="3" type="ORF">C5750_10405</name>
</gene>
<reference evidence="3 4" key="1">
    <citation type="submission" date="2018-02" db="EMBL/GenBank/DDBJ databases">
        <title>The draft genome of Phyllobacterium myrsinacearum DSM5892.</title>
        <authorList>
            <person name="Li L."/>
            <person name="Liu L."/>
            <person name="Zhang X."/>
            <person name="Wang T."/>
        </authorList>
    </citation>
    <scope>NUCLEOTIDE SEQUENCE [LARGE SCALE GENOMIC DNA]</scope>
    <source>
        <strain evidence="3 4">DSM 5892</strain>
    </source>
</reference>
<dbReference type="InterPro" id="IPR002818">
    <property type="entry name" value="DJ-1/PfpI"/>
</dbReference>
<dbReference type="EMBL" id="PVBT01000002">
    <property type="protein sequence ID" value="PRD55547.1"/>
    <property type="molecule type" value="Genomic_DNA"/>
</dbReference>
<dbReference type="AlphaFoldDB" id="A0A2S9JQP5"/>
<sequence length="233" mass="24873">MLNESVNAEQKLVVGMVLFPGLTLLDLIGPLTVLAYHSTIYLVSSSLKPVTSDQGAQLVPNCDYDGCPVNLDILFIPGGDGVVDAMVDPALLSFVKTRGQNAGYVTSVCTGALILAAAGLLEGFDATTHWAWHDVLKTFGANPVAKRVVIDRNRVTGGGVTAGIDFGLSLLAHLRGELAAQTRQLMIEYDPNPPFESGSPEKAEPKVIELAEKLLNAAAERQIVIQRQNRARP</sequence>
<proteinExistence type="predicted"/>
<dbReference type="RefSeq" id="WP_105733776.1">
    <property type="nucleotide sequence ID" value="NZ_PVBT01000002.1"/>
</dbReference>
<dbReference type="Gene3D" id="3.40.50.880">
    <property type="match status" value="1"/>
</dbReference>
<evidence type="ECO:0000313" key="3">
    <source>
        <dbReference type="EMBL" id="PRD55547.1"/>
    </source>
</evidence>
<dbReference type="SUPFAM" id="SSF52317">
    <property type="entry name" value="Class I glutamine amidotransferase-like"/>
    <property type="match status" value="1"/>
</dbReference>
<keyword evidence="1" id="KW-0472">Membrane</keyword>
<feature type="domain" description="DJ-1/PfpI" evidence="2">
    <location>
        <begin position="16"/>
        <end position="172"/>
    </location>
</feature>
<keyword evidence="1" id="KW-0812">Transmembrane</keyword>
<dbReference type="GO" id="GO:0006355">
    <property type="term" value="P:regulation of DNA-templated transcription"/>
    <property type="evidence" value="ECO:0007669"/>
    <property type="project" value="TreeGrafter"/>
</dbReference>
<keyword evidence="4" id="KW-1185">Reference proteome</keyword>
<organism evidence="3 4">
    <name type="scientific">Phyllobacterium myrsinacearum</name>
    <dbReference type="NCBI Taxonomy" id="28101"/>
    <lineage>
        <taxon>Bacteria</taxon>
        <taxon>Pseudomonadati</taxon>
        <taxon>Pseudomonadota</taxon>
        <taxon>Alphaproteobacteria</taxon>
        <taxon>Hyphomicrobiales</taxon>
        <taxon>Phyllobacteriaceae</taxon>
        <taxon>Phyllobacterium</taxon>
    </lineage>
</organism>
<accession>A0A2S9JQP5</accession>
<dbReference type="PANTHER" id="PTHR43130">
    <property type="entry name" value="ARAC-FAMILY TRANSCRIPTIONAL REGULATOR"/>
    <property type="match status" value="1"/>
</dbReference>
<name>A0A2S9JQP5_9HYPH</name>
<dbReference type="InterPro" id="IPR029062">
    <property type="entry name" value="Class_I_gatase-like"/>
</dbReference>